<proteinExistence type="predicted"/>
<dbReference type="Proteomes" id="UP000231358">
    <property type="component" value="Unassembled WGS sequence"/>
</dbReference>
<feature type="domain" description="Prolyl 4-hydroxylase alpha subunit Fe(2+) 2OG dioxygenase" evidence="2">
    <location>
        <begin position="185"/>
        <end position="275"/>
    </location>
</feature>
<evidence type="ECO:0000256" key="1">
    <source>
        <dbReference type="SAM" id="MobiDB-lite"/>
    </source>
</evidence>
<accession>A0A2G7FT91</accession>
<dbReference type="STRING" id="656916.A0A2G7FT91"/>
<comment type="caution">
    <text evidence="3">The sequence shown here is derived from an EMBL/GenBank/DDBJ whole genome shotgun (WGS) entry which is preliminary data.</text>
</comment>
<name>A0A2G7FT91_9EURO</name>
<dbReference type="AlphaFoldDB" id="A0A2G7FT91"/>
<dbReference type="Gene3D" id="2.60.120.620">
    <property type="entry name" value="q2cbj1_9rhob like domain"/>
    <property type="match status" value="1"/>
</dbReference>
<evidence type="ECO:0000259" key="2">
    <source>
        <dbReference type="Pfam" id="PF13640"/>
    </source>
</evidence>
<gene>
    <name evidence="3" type="ORF">AARAC_001818</name>
</gene>
<evidence type="ECO:0000313" key="4">
    <source>
        <dbReference type="Proteomes" id="UP000231358"/>
    </source>
</evidence>
<protein>
    <recommendedName>
        <fullName evidence="2">Prolyl 4-hydroxylase alpha subunit Fe(2+) 2OG dioxygenase domain-containing protein</fullName>
    </recommendedName>
</protein>
<sequence length="467" mass="51014">MPKRPRTRKFSQRQTSDDDAVSSREESSKTRSSHVPTSRSQPNDIKKALKELRKTIAGQRSAASFACGGTITICGGFGTGGGSGAVSTSPPVKVYWSVQEEMDANKVVLPLNRAPADSSPAALQQLASDCSPATLEGMEPANFATTFHPADFRIIRLIERILLLSVSSDKENSMQGRSISAELYKLNIYSGPSGLFKSHVDTPRSVRQVGSLVVCLPAAFKGGNLLVRHGGKEVDFDWAPKSATAIQWAAFYSDCSHEIKTVTEGDRLTLTYNFYVTKPEHASKVIPSSLVEPWTLPIYGQLDALFRNPQFLPNGGVLGIYCAHAYAHTSKIANTNLPLTLKGSDLVLYSVLHALGATVSIRPVLEVDRDHYNWGHGCETEDGELVGEQLHPYQQSSSTTEYGPLDQIIRGEWLHGRMTGITWLTSQKHWEQALSYVAYGNESSVETSYSAAAILATIPHWNKRSSS</sequence>
<evidence type="ECO:0000313" key="3">
    <source>
        <dbReference type="EMBL" id="PIG83852.1"/>
    </source>
</evidence>
<organism evidence="3 4">
    <name type="scientific">Aspergillus arachidicola</name>
    <dbReference type="NCBI Taxonomy" id="656916"/>
    <lineage>
        <taxon>Eukaryota</taxon>
        <taxon>Fungi</taxon>
        <taxon>Dikarya</taxon>
        <taxon>Ascomycota</taxon>
        <taxon>Pezizomycotina</taxon>
        <taxon>Eurotiomycetes</taxon>
        <taxon>Eurotiomycetidae</taxon>
        <taxon>Eurotiales</taxon>
        <taxon>Aspergillaceae</taxon>
        <taxon>Aspergillus</taxon>
        <taxon>Aspergillus subgen. Circumdati</taxon>
    </lineage>
</organism>
<keyword evidence="4" id="KW-1185">Reference proteome</keyword>
<feature type="region of interest" description="Disordered" evidence="1">
    <location>
        <begin position="1"/>
        <end position="45"/>
    </location>
</feature>
<dbReference type="PANTHER" id="PTHR33099">
    <property type="entry name" value="FE2OG DIOXYGENASE DOMAIN-CONTAINING PROTEIN"/>
    <property type="match status" value="1"/>
</dbReference>
<dbReference type="PANTHER" id="PTHR33099:SF7">
    <property type="entry name" value="MYND-TYPE DOMAIN-CONTAINING PROTEIN"/>
    <property type="match status" value="1"/>
</dbReference>
<feature type="compositionally biased region" description="Basic residues" evidence="1">
    <location>
        <begin position="1"/>
        <end position="11"/>
    </location>
</feature>
<dbReference type="InterPro" id="IPR044862">
    <property type="entry name" value="Pro_4_hyd_alph_FE2OG_OXY"/>
</dbReference>
<dbReference type="EMBL" id="NEXV01000422">
    <property type="protein sequence ID" value="PIG83852.1"/>
    <property type="molecule type" value="Genomic_DNA"/>
</dbReference>
<feature type="compositionally biased region" description="Polar residues" evidence="1">
    <location>
        <begin position="34"/>
        <end position="43"/>
    </location>
</feature>
<dbReference type="Pfam" id="PF13640">
    <property type="entry name" value="2OG-FeII_Oxy_3"/>
    <property type="match status" value="1"/>
</dbReference>
<reference evidence="3 4" key="1">
    <citation type="submission" date="2017-05" db="EMBL/GenBank/DDBJ databases">
        <title>Genome sequence for an aflatoxigenic pathogen of Argentinian peanut, Aspergillus arachidicola.</title>
        <authorList>
            <person name="Moore G."/>
            <person name="Beltz S.B."/>
            <person name="Mack B.M."/>
        </authorList>
    </citation>
    <scope>NUCLEOTIDE SEQUENCE [LARGE SCALE GENOMIC DNA]</scope>
    <source>
        <strain evidence="3 4">CBS 117610</strain>
    </source>
</reference>